<dbReference type="AlphaFoldDB" id="A0A1F7W4L4"/>
<dbReference type="Proteomes" id="UP000176501">
    <property type="component" value="Unassembled WGS sequence"/>
</dbReference>
<sequence>MFGTILIAAMSGREVDTDSAPTDTADPAAMRTAGLFGSGSLAPATPNELIELVRVRDPAPAAPAHF</sequence>
<reference evidence="1 2" key="1">
    <citation type="journal article" date="2016" name="Nat. Commun.">
        <title>Thousands of microbial genomes shed light on interconnected biogeochemical processes in an aquifer system.</title>
        <authorList>
            <person name="Anantharaman K."/>
            <person name="Brown C.T."/>
            <person name="Hug L.A."/>
            <person name="Sharon I."/>
            <person name="Castelle C.J."/>
            <person name="Probst A.J."/>
            <person name="Thomas B.C."/>
            <person name="Singh A."/>
            <person name="Wilkins M.J."/>
            <person name="Karaoz U."/>
            <person name="Brodie E.L."/>
            <person name="Williams K.H."/>
            <person name="Hubbard S.S."/>
            <person name="Banfield J.F."/>
        </authorList>
    </citation>
    <scope>NUCLEOTIDE SEQUENCE [LARGE SCALE GENOMIC DNA]</scope>
</reference>
<name>A0A1F7W4L4_9BACT</name>
<evidence type="ECO:0000313" key="2">
    <source>
        <dbReference type="Proteomes" id="UP000176501"/>
    </source>
</evidence>
<gene>
    <name evidence="1" type="ORF">A2304_00505</name>
</gene>
<evidence type="ECO:0000313" key="1">
    <source>
        <dbReference type="EMBL" id="OGL97731.1"/>
    </source>
</evidence>
<accession>A0A1F7W4L4</accession>
<protein>
    <submittedName>
        <fullName evidence="1">Uncharacterized protein</fullName>
    </submittedName>
</protein>
<comment type="caution">
    <text evidence="1">The sequence shown here is derived from an EMBL/GenBank/DDBJ whole genome shotgun (WGS) entry which is preliminary data.</text>
</comment>
<proteinExistence type="predicted"/>
<organism evidence="1 2">
    <name type="scientific">Candidatus Uhrbacteria bacterium RIFOXYB2_FULL_57_15</name>
    <dbReference type="NCBI Taxonomy" id="1802422"/>
    <lineage>
        <taxon>Bacteria</taxon>
        <taxon>Candidatus Uhriibacteriota</taxon>
    </lineage>
</organism>
<dbReference type="EMBL" id="MGFE01000030">
    <property type="protein sequence ID" value="OGL97731.1"/>
    <property type="molecule type" value="Genomic_DNA"/>
</dbReference>